<evidence type="ECO:0000313" key="2">
    <source>
        <dbReference type="Proteomes" id="UP001302494"/>
    </source>
</evidence>
<gene>
    <name evidence="1" type="ORF">PQG83_07305</name>
</gene>
<dbReference type="EMBL" id="CP116968">
    <property type="protein sequence ID" value="WNM63552.1"/>
    <property type="molecule type" value="Genomic_DNA"/>
</dbReference>
<keyword evidence="2" id="KW-1185">Reference proteome</keyword>
<evidence type="ECO:0000313" key="1">
    <source>
        <dbReference type="EMBL" id="WNM63552.1"/>
    </source>
</evidence>
<sequence length="128" mass="14431">MTWIHAKEKILKKIIQGTDINSPNTNYRIVLEVREDISSARYGYNNETGFVVQIGENSSICIPLKMLKHCYGALGLDGNYDGKFFRKHYPLQAKDHPCHVHTVGQIFVVAGLAKRTGNSYSLQPSRAH</sequence>
<accession>A0AA96JX45</accession>
<dbReference type="Proteomes" id="UP001302494">
    <property type="component" value="Chromosome"/>
</dbReference>
<dbReference type="AlphaFoldDB" id="A0AA96JX45"/>
<dbReference type="RefSeq" id="WP_312748240.1">
    <property type="nucleotide sequence ID" value="NZ_CP116968.1"/>
</dbReference>
<dbReference type="KEGG" id="nneo:PQG83_07305"/>
<reference evidence="1 2" key="1">
    <citation type="submission" date="2023-01" db="EMBL/GenBank/DDBJ databases">
        <title>Cultivation and genomic characterization of new, ubiquitous marine nitrite-oxidizing bacteria from the Nitrospirales.</title>
        <authorList>
            <person name="Mueller A.J."/>
            <person name="Daebeler A."/>
            <person name="Herbold C.W."/>
            <person name="Kirkegaard R.H."/>
            <person name="Daims H."/>
        </authorList>
    </citation>
    <scope>NUCLEOTIDE SEQUENCE [LARGE SCALE GENOMIC DNA]</scope>
    <source>
        <strain evidence="1 2">DK</strain>
    </source>
</reference>
<organism evidence="1 2">
    <name type="scientific">Candidatus Nitrospira neomarina</name>
    <dbReference type="NCBI Taxonomy" id="3020899"/>
    <lineage>
        <taxon>Bacteria</taxon>
        <taxon>Pseudomonadati</taxon>
        <taxon>Nitrospirota</taxon>
        <taxon>Nitrospiria</taxon>
        <taxon>Nitrospirales</taxon>
        <taxon>Nitrospiraceae</taxon>
        <taxon>Nitrospira</taxon>
    </lineage>
</organism>
<proteinExistence type="predicted"/>
<name>A0AA96JX45_9BACT</name>
<protein>
    <submittedName>
        <fullName evidence="1">Uncharacterized protein</fullName>
    </submittedName>
</protein>